<evidence type="ECO:0000256" key="4">
    <source>
        <dbReference type="ARBA" id="ARBA00022989"/>
    </source>
</evidence>
<dbReference type="PANTHER" id="PTHR18966">
    <property type="entry name" value="IONOTROPIC GLUTAMATE RECEPTOR"/>
    <property type="match status" value="1"/>
</dbReference>
<keyword evidence="8" id="KW-0325">Glycoprotein</keyword>
<evidence type="ECO:0000256" key="10">
    <source>
        <dbReference type="ARBA" id="ARBA00023303"/>
    </source>
</evidence>
<keyword evidence="2" id="KW-0813">Transport</keyword>
<keyword evidence="3 11" id="KW-0812">Transmembrane</keyword>
<dbReference type="FunFam" id="1.10.287.70:FF:000507">
    <property type="entry name" value="Uncharacterized protein"/>
    <property type="match status" value="1"/>
</dbReference>
<dbReference type="Proteomes" id="UP000288805">
    <property type="component" value="Unassembled WGS sequence"/>
</dbReference>
<evidence type="ECO:0000256" key="7">
    <source>
        <dbReference type="ARBA" id="ARBA00023170"/>
    </source>
</evidence>
<evidence type="ECO:0000259" key="12">
    <source>
        <dbReference type="SMART" id="SM00079"/>
    </source>
</evidence>
<evidence type="ECO:0000256" key="1">
    <source>
        <dbReference type="ARBA" id="ARBA00004141"/>
    </source>
</evidence>
<dbReference type="Gene3D" id="3.40.190.10">
    <property type="entry name" value="Periplasmic binding protein-like II"/>
    <property type="match status" value="1"/>
</dbReference>
<evidence type="ECO:0000256" key="3">
    <source>
        <dbReference type="ARBA" id="ARBA00022692"/>
    </source>
</evidence>
<feature type="domain" description="Ionotropic glutamate receptor C-terminal" evidence="12">
    <location>
        <begin position="26"/>
        <end position="192"/>
    </location>
</feature>
<gene>
    <name evidence="13" type="primary">GLR2.8_18</name>
    <name evidence="13" type="ORF">CK203_045292</name>
</gene>
<dbReference type="SMART" id="SM00079">
    <property type="entry name" value="PBPe"/>
    <property type="match status" value="1"/>
</dbReference>
<comment type="subcellular location">
    <subcellularLocation>
        <location evidence="1">Membrane</location>
        <topology evidence="1">Multi-pass membrane protein</topology>
    </subcellularLocation>
</comment>
<keyword evidence="9" id="KW-1071">Ligand-gated ion channel</keyword>
<keyword evidence="4 11" id="KW-1133">Transmembrane helix</keyword>
<proteinExistence type="predicted"/>
<dbReference type="EMBL" id="QGNW01000218">
    <property type="protein sequence ID" value="RVW84234.1"/>
    <property type="molecule type" value="Genomic_DNA"/>
</dbReference>
<evidence type="ECO:0000256" key="2">
    <source>
        <dbReference type="ARBA" id="ARBA00022448"/>
    </source>
</evidence>
<comment type="caution">
    <text evidence="13">The sequence shown here is derived from an EMBL/GenBank/DDBJ whole genome shotgun (WGS) entry which is preliminary data.</text>
</comment>
<dbReference type="AlphaFoldDB" id="A0A438HIF2"/>
<dbReference type="Pfam" id="PF00060">
    <property type="entry name" value="Lig_chan"/>
    <property type="match status" value="1"/>
</dbReference>
<evidence type="ECO:0000256" key="6">
    <source>
        <dbReference type="ARBA" id="ARBA00023136"/>
    </source>
</evidence>
<accession>A0A438HIF2</accession>
<dbReference type="GO" id="GO:0015276">
    <property type="term" value="F:ligand-gated monoatomic ion channel activity"/>
    <property type="evidence" value="ECO:0007669"/>
    <property type="project" value="InterPro"/>
</dbReference>
<evidence type="ECO:0000313" key="14">
    <source>
        <dbReference type="Proteomes" id="UP000288805"/>
    </source>
</evidence>
<feature type="transmembrane region" description="Helical" evidence="11">
    <location>
        <begin position="32"/>
        <end position="51"/>
    </location>
</feature>
<feature type="transmembrane region" description="Helical" evidence="11">
    <location>
        <begin position="213"/>
        <end position="237"/>
    </location>
</feature>
<keyword evidence="5" id="KW-0406">Ion transport</keyword>
<evidence type="ECO:0000256" key="11">
    <source>
        <dbReference type="SAM" id="Phobius"/>
    </source>
</evidence>
<dbReference type="GO" id="GO:0016020">
    <property type="term" value="C:membrane"/>
    <property type="evidence" value="ECO:0007669"/>
    <property type="project" value="UniProtKB-SubCell"/>
</dbReference>
<dbReference type="InterPro" id="IPR001320">
    <property type="entry name" value="Iontro_rcpt_C"/>
</dbReference>
<evidence type="ECO:0000256" key="8">
    <source>
        <dbReference type="ARBA" id="ARBA00023180"/>
    </source>
</evidence>
<dbReference type="SUPFAM" id="SSF53850">
    <property type="entry name" value="Periplasmic binding protein-like II"/>
    <property type="match status" value="1"/>
</dbReference>
<reference evidence="13 14" key="1">
    <citation type="journal article" date="2018" name="PLoS Genet.">
        <title>Population sequencing reveals clonal diversity and ancestral inbreeding in the grapevine cultivar Chardonnay.</title>
        <authorList>
            <person name="Roach M.J."/>
            <person name="Johnson D.L."/>
            <person name="Bohlmann J."/>
            <person name="van Vuuren H.J."/>
            <person name="Jones S.J."/>
            <person name="Pretorius I.S."/>
            <person name="Schmidt S.A."/>
            <person name="Borneman A.R."/>
        </authorList>
    </citation>
    <scope>NUCLEOTIDE SEQUENCE [LARGE SCALE GENOMIC DNA]</scope>
    <source>
        <strain evidence="14">cv. Chardonnay</strain>
        <tissue evidence="13">Leaf</tissue>
    </source>
</reference>
<evidence type="ECO:0000256" key="9">
    <source>
        <dbReference type="ARBA" id="ARBA00023286"/>
    </source>
</evidence>
<dbReference type="InterPro" id="IPR015683">
    <property type="entry name" value="Ionotropic_Glu_rcpt"/>
</dbReference>
<dbReference type="Gene3D" id="1.10.287.70">
    <property type="match status" value="1"/>
</dbReference>
<evidence type="ECO:0000256" key="5">
    <source>
        <dbReference type="ARBA" id="ARBA00023065"/>
    </source>
</evidence>
<keyword evidence="6 11" id="KW-0472">Membrane</keyword>
<protein>
    <submittedName>
        <fullName evidence="13">Glutamate receptor 2.8</fullName>
    </submittedName>
</protein>
<evidence type="ECO:0000313" key="13">
    <source>
        <dbReference type="EMBL" id="RVW84234.1"/>
    </source>
</evidence>
<keyword evidence="10" id="KW-0407">Ion channel</keyword>
<sequence length="306" mass="34118">MGLFEAINLGPLGDKRLFLCLHWLEERIVSNLARIVVIILFFVVLILTQTYTASLTSMLTVQQLNPTITDINELIKKGERVGYQYGSFVYEFLIKSMKFDESNLVKYESPEELDELFSKGGITAAFDEIPYMKIFLAKYCSKYTAVGPTYKFDGFGFVFRKGSPLVADVSRKVLSVTEGAKLLEFEKAWFGQTTSCPELTSSVSSNSIGLNSFWGLFLIAGVASFVALVACITTFLYENRNALINLNPPSSLWRKIKAMATRFDDKDPGLIPLEKVINFQTRGIKAMDAVTASPATPTSLQVHQAF</sequence>
<organism evidence="13 14">
    <name type="scientific">Vitis vinifera</name>
    <name type="common">Grape</name>
    <dbReference type="NCBI Taxonomy" id="29760"/>
    <lineage>
        <taxon>Eukaryota</taxon>
        <taxon>Viridiplantae</taxon>
        <taxon>Streptophyta</taxon>
        <taxon>Embryophyta</taxon>
        <taxon>Tracheophyta</taxon>
        <taxon>Spermatophyta</taxon>
        <taxon>Magnoliopsida</taxon>
        <taxon>eudicotyledons</taxon>
        <taxon>Gunneridae</taxon>
        <taxon>Pentapetalae</taxon>
        <taxon>rosids</taxon>
        <taxon>Vitales</taxon>
        <taxon>Vitaceae</taxon>
        <taxon>Viteae</taxon>
        <taxon>Vitis</taxon>
    </lineage>
</organism>
<name>A0A438HIF2_VITVI</name>
<keyword evidence="7 13" id="KW-0675">Receptor</keyword>